<dbReference type="AlphaFoldDB" id="A0AAW9QGV9"/>
<evidence type="ECO:0000256" key="7">
    <source>
        <dbReference type="ARBA" id="ARBA00023326"/>
    </source>
</evidence>
<dbReference type="GO" id="GO:0000272">
    <property type="term" value="P:polysaccharide catabolic process"/>
    <property type="evidence" value="ECO:0007669"/>
    <property type="project" value="UniProtKB-KW"/>
</dbReference>
<dbReference type="Proteomes" id="UP001328733">
    <property type="component" value="Unassembled WGS sequence"/>
</dbReference>
<evidence type="ECO:0000313" key="10">
    <source>
        <dbReference type="Proteomes" id="UP001328733"/>
    </source>
</evidence>
<dbReference type="Pfam" id="PF07335">
    <property type="entry name" value="Glyco_hydro_75"/>
    <property type="match status" value="1"/>
</dbReference>
<accession>A0AAW9QGV9</accession>
<keyword evidence="2" id="KW-0964">Secreted</keyword>
<dbReference type="GO" id="GO:0005576">
    <property type="term" value="C:extracellular region"/>
    <property type="evidence" value="ECO:0007669"/>
    <property type="project" value="UniProtKB-SubCell"/>
</dbReference>
<proteinExistence type="predicted"/>
<feature type="signal peptide" evidence="8">
    <location>
        <begin position="1"/>
        <end position="22"/>
    </location>
</feature>
<evidence type="ECO:0000256" key="3">
    <source>
        <dbReference type="ARBA" id="ARBA00022729"/>
    </source>
</evidence>
<gene>
    <name evidence="9" type="ORF">V0288_04230</name>
</gene>
<dbReference type="InterPro" id="IPR009939">
    <property type="entry name" value="Chitosanase_fungal"/>
</dbReference>
<evidence type="ECO:0000256" key="4">
    <source>
        <dbReference type="ARBA" id="ARBA00022801"/>
    </source>
</evidence>
<protein>
    <submittedName>
        <fullName evidence="9">Glycoside hydrolase family 75 protein</fullName>
    </submittedName>
</protein>
<keyword evidence="5" id="KW-0119">Carbohydrate metabolism</keyword>
<comment type="subcellular location">
    <subcellularLocation>
        <location evidence="1">Secreted</location>
    </subcellularLocation>
</comment>
<evidence type="ECO:0000256" key="5">
    <source>
        <dbReference type="ARBA" id="ARBA00023277"/>
    </source>
</evidence>
<name>A0AAW9QGV9_9CHRO</name>
<evidence type="ECO:0000256" key="8">
    <source>
        <dbReference type="SAM" id="SignalP"/>
    </source>
</evidence>
<keyword evidence="4 9" id="KW-0378">Hydrolase</keyword>
<comment type="caution">
    <text evidence="9">The sequence shown here is derived from an EMBL/GenBank/DDBJ whole genome shotgun (WGS) entry which is preliminary data.</text>
</comment>
<keyword evidence="3 8" id="KW-0732">Signal</keyword>
<reference evidence="9 10" key="1">
    <citation type="submission" date="2024-01" db="EMBL/GenBank/DDBJ databases">
        <title>Genomic insights into the taxonomy and metabolism of the cyanobacterium Pannus brasiliensis CCIBt3594.</title>
        <authorList>
            <person name="Machado M."/>
            <person name="Botero N.B."/>
            <person name="Andreote A.P.D."/>
            <person name="Feitosa A.M.T."/>
            <person name="Popin R."/>
            <person name="Sivonen K."/>
            <person name="Fiore M.F."/>
        </authorList>
    </citation>
    <scope>NUCLEOTIDE SEQUENCE [LARGE SCALE GENOMIC DNA]</scope>
    <source>
        <strain evidence="9 10">CCIBt3594</strain>
    </source>
</reference>
<organism evidence="9 10">
    <name type="scientific">Pannus brasiliensis CCIBt3594</name>
    <dbReference type="NCBI Taxonomy" id="1427578"/>
    <lineage>
        <taxon>Bacteria</taxon>
        <taxon>Bacillati</taxon>
        <taxon>Cyanobacteriota</taxon>
        <taxon>Cyanophyceae</taxon>
        <taxon>Oscillatoriophycideae</taxon>
        <taxon>Chroococcales</taxon>
        <taxon>Microcystaceae</taxon>
        <taxon>Pannus</taxon>
    </lineage>
</organism>
<evidence type="ECO:0000313" key="9">
    <source>
        <dbReference type="EMBL" id="MEG3436318.1"/>
    </source>
</evidence>
<keyword evidence="6" id="KW-0326">Glycosidase</keyword>
<evidence type="ECO:0000256" key="6">
    <source>
        <dbReference type="ARBA" id="ARBA00023295"/>
    </source>
</evidence>
<dbReference type="RefSeq" id="WP_332863772.1">
    <property type="nucleotide sequence ID" value="NZ_JBAFSM010000005.1"/>
</dbReference>
<feature type="chain" id="PRO_5043342540" evidence="8">
    <location>
        <begin position="23"/>
        <end position="265"/>
    </location>
</feature>
<keyword evidence="7" id="KW-0624">Polysaccharide degradation</keyword>
<dbReference type="GO" id="GO:0016977">
    <property type="term" value="F:chitosanase activity"/>
    <property type="evidence" value="ECO:0007669"/>
    <property type="project" value="InterPro"/>
</dbReference>
<evidence type="ECO:0000256" key="2">
    <source>
        <dbReference type="ARBA" id="ARBA00022525"/>
    </source>
</evidence>
<sequence length="265" mass="28621">MKTLSKIALIAVGITYAITANAQSCDKKGWQTIREDSIKVWKRSDNPAFFFKSKMTIDADGSPRAYNPPNTGLDHICNACACNHNQPIKPWNCYGIVLVDGQPYIQGANDPAPGYYVSPTSLVDRTRTRNTDPRRYVDSEKIPYIALPPEVINQQCRPDGKACLGDIGFVLNTRNGRSAFVIVADQGPRNKIGEGSIALARALDINSSPINGGVNSASILYLVFPKSGNGSPKSVQQINSAGSALLQSWGGQQRLEDCLNQHGGG</sequence>
<keyword evidence="10" id="KW-1185">Reference proteome</keyword>
<dbReference type="EMBL" id="JBAFSM010000005">
    <property type="protein sequence ID" value="MEG3436318.1"/>
    <property type="molecule type" value="Genomic_DNA"/>
</dbReference>
<evidence type="ECO:0000256" key="1">
    <source>
        <dbReference type="ARBA" id="ARBA00004613"/>
    </source>
</evidence>